<dbReference type="PANTHER" id="PTHR30569:SF0">
    <property type="entry name" value="CYTOSINE PERMEASE"/>
    <property type="match status" value="1"/>
</dbReference>
<name>A0AAW8SYD5_9ENTE</name>
<feature type="transmembrane region" description="Helical" evidence="1">
    <location>
        <begin position="271"/>
        <end position="295"/>
    </location>
</feature>
<gene>
    <name evidence="2" type="ORF">P7D78_17120</name>
</gene>
<dbReference type="PANTHER" id="PTHR30569">
    <property type="entry name" value="CYTOSINE TRANSPORTER CODB"/>
    <property type="match status" value="1"/>
</dbReference>
<feature type="transmembrane region" description="Helical" evidence="1">
    <location>
        <begin position="505"/>
        <end position="527"/>
    </location>
</feature>
<evidence type="ECO:0000313" key="2">
    <source>
        <dbReference type="EMBL" id="MDT2539833.1"/>
    </source>
</evidence>
<dbReference type="EMBL" id="JARPXM010000022">
    <property type="protein sequence ID" value="MDT2539833.1"/>
    <property type="molecule type" value="Genomic_DNA"/>
</dbReference>
<feature type="transmembrane region" description="Helical" evidence="1">
    <location>
        <begin position="373"/>
        <end position="394"/>
    </location>
</feature>
<keyword evidence="1" id="KW-0812">Transmembrane</keyword>
<dbReference type="InterPro" id="IPR030191">
    <property type="entry name" value="CodB"/>
</dbReference>
<dbReference type="GO" id="GO:0015209">
    <property type="term" value="F:cytosine transmembrane transporter activity"/>
    <property type="evidence" value="ECO:0007669"/>
    <property type="project" value="InterPro"/>
</dbReference>
<dbReference type="GO" id="GO:0005886">
    <property type="term" value="C:plasma membrane"/>
    <property type="evidence" value="ECO:0007669"/>
    <property type="project" value="TreeGrafter"/>
</dbReference>
<feature type="transmembrane region" description="Helical" evidence="1">
    <location>
        <begin position="176"/>
        <end position="197"/>
    </location>
</feature>
<feature type="transmembrane region" description="Helical" evidence="1">
    <location>
        <begin position="307"/>
        <end position="328"/>
    </location>
</feature>
<feature type="transmembrane region" description="Helical" evidence="1">
    <location>
        <begin position="141"/>
        <end position="164"/>
    </location>
</feature>
<keyword evidence="1" id="KW-0472">Membrane</keyword>
<dbReference type="AlphaFoldDB" id="A0AAW8SYD5"/>
<reference evidence="2" key="1">
    <citation type="submission" date="2023-03" db="EMBL/GenBank/DDBJ databases">
        <authorList>
            <person name="Shen W."/>
            <person name="Cai J."/>
        </authorList>
    </citation>
    <scope>NUCLEOTIDE SEQUENCE</scope>
    <source>
        <strain evidence="2">B646-2</strain>
    </source>
</reference>
<dbReference type="RefSeq" id="WP_010745379.1">
    <property type="nucleotide sequence ID" value="NZ_BAAAXM010000062.1"/>
</dbReference>
<keyword evidence="1" id="KW-1133">Transmembrane helix</keyword>
<protein>
    <submittedName>
        <fullName evidence="2">Cytosine permease</fullName>
    </submittedName>
</protein>
<organism evidence="2 3">
    <name type="scientific">Enterococcus raffinosus</name>
    <dbReference type="NCBI Taxonomy" id="71452"/>
    <lineage>
        <taxon>Bacteria</taxon>
        <taxon>Bacillati</taxon>
        <taxon>Bacillota</taxon>
        <taxon>Bacilli</taxon>
        <taxon>Lactobacillales</taxon>
        <taxon>Enterococcaceae</taxon>
        <taxon>Enterococcus</taxon>
    </lineage>
</organism>
<dbReference type="Proteomes" id="UP001249240">
    <property type="component" value="Unassembled WGS sequence"/>
</dbReference>
<feature type="transmembrane region" description="Helical" evidence="1">
    <location>
        <begin position="60"/>
        <end position="84"/>
    </location>
</feature>
<accession>A0AAW8SYD5</accession>
<evidence type="ECO:0000313" key="3">
    <source>
        <dbReference type="Proteomes" id="UP001249240"/>
    </source>
</evidence>
<evidence type="ECO:0000256" key="1">
    <source>
        <dbReference type="SAM" id="Phobius"/>
    </source>
</evidence>
<dbReference type="Gene3D" id="1.10.4160.10">
    <property type="entry name" value="Hydantoin permease"/>
    <property type="match status" value="1"/>
</dbReference>
<feature type="transmembrane region" description="Helical" evidence="1">
    <location>
        <begin position="105"/>
        <end position="129"/>
    </location>
</feature>
<feature type="transmembrane region" description="Helical" evidence="1">
    <location>
        <begin position="439"/>
        <end position="458"/>
    </location>
</feature>
<feature type="transmembrane region" description="Helical" evidence="1">
    <location>
        <begin position="231"/>
        <end position="250"/>
    </location>
</feature>
<feature type="transmembrane region" description="Helical" evidence="1">
    <location>
        <begin position="415"/>
        <end position="433"/>
    </location>
</feature>
<sequence>MKKDYREMARQIPIEDRPISNKKLSGLGNFFGLYGGEHIAATEFVIGATLVTWGVSATNIFIGLLIGNLLATLTYALVCAPIAVDTRLTLYSYLNKVLGPYMQKVYNFIWGLASIAMAASMLTVSASAVREIFNVPLQTNWYPTSITFILIVLVLGVIVTVVAANGFDAVAKFASVSAPWMILVFFVGAILSLPTLFSAAGTQGIHSFGDFMNLMNATVWTGTPLPGNPQLGLPHVIAFAWMCNLAYHGGLNDMSLFRFARKSTYGYVSGVGMYIGHFFAWGCAGIMGAAASIMLGKSLLVLDSGAVTNAVVGGMGLLAVIFAGWTTANPSIYRAGLAFQTIFNVDLKKLTYAVGIIMTIAATFPITANVMTIVNIIVLVVPSIGAIAITEHWILPKLGATRYWSMYRKDQVNKAALIAWLISLAFVVIMTMTNLIHSYFLFLPTYLLAIAAYAILALSMGAKEDYSSEVLEEEKIQAALLQVIQEEEKDIVDNRQAKVPKLARTLQGTSFIFLAAILIVTILRFIGSMDDQTFRTVSLLLTLLYFVFGASGMYVREKAFEKESIAQVEEPV</sequence>
<proteinExistence type="predicted"/>
<feature type="transmembrane region" description="Helical" evidence="1">
    <location>
        <begin position="349"/>
        <end position="367"/>
    </location>
</feature>
<feature type="transmembrane region" description="Helical" evidence="1">
    <location>
        <begin position="533"/>
        <end position="555"/>
    </location>
</feature>
<comment type="caution">
    <text evidence="2">The sequence shown here is derived from an EMBL/GenBank/DDBJ whole genome shotgun (WGS) entry which is preliminary data.</text>
</comment>
<dbReference type="GeneID" id="67041038"/>
<feature type="transmembrane region" description="Helical" evidence="1">
    <location>
        <begin position="31"/>
        <end position="54"/>
    </location>
</feature>